<keyword evidence="5" id="KW-0378">Hydrolase</keyword>
<keyword evidence="6" id="KW-0735">Signal-anchor</keyword>
<evidence type="ECO:0000259" key="14">
    <source>
        <dbReference type="PROSITE" id="PS50049"/>
    </source>
</evidence>
<dbReference type="InterPro" id="IPR006052">
    <property type="entry name" value="TNF_dom"/>
</dbReference>
<proteinExistence type="inferred from homology"/>
<dbReference type="PANTHER" id="PTHR12277">
    <property type="entry name" value="ALPHA/BETA HYDROLASE DOMAIN-CONTAINING PROTEIN"/>
    <property type="match status" value="1"/>
</dbReference>
<keyword evidence="7 13" id="KW-1133">Transmembrane helix</keyword>
<feature type="transmembrane region" description="Helical" evidence="13">
    <location>
        <begin position="40"/>
        <end position="58"/>
    </location>
</feature>
<reference evidence="15 16" key="1">
    <citation type="submission" date="2012-03" db="EMBL/GenBank/DDBJ databases">
        <title>Whole Genome Assembly of Papio anubis.</title>
        <authorList>
            <person name="Liu Y.L."/>
            <person name="Abraham K.A."/>
            <person name="Akbar H.A."/>
            <person name="Ali S.A."/>
            <person name="Anosike U.A."/>
            <person name="Aqrawi P.A."/>
            <person name="Arias F.A."/>
            <person name="Attaway T.A."/>
            <person name="Awwad R.A."/>
            <person name="Babu C.B."/>
            <person name="Bandaranaike D.B."/>
            <person name="Battles P.B."/>
            <person name="Bell A.B."/>
            <person name="Beltran B.B."/>
            <person name="Berhane-Mersha D.B."/>
            <person name="Bess C.B."/>
            <person name="Bickham C.B."/>
            <person name="Bolden T.B."/>
            <person name="Carter K.C."/>
            <person name="Chau D.C."/>
            <person name="Chavez A.C."/>
            <person name="Clerc-Blankenburg K.C."/>
            <person name="Coyle M.C."/>
            <person name="Dao M.D."/>
            <person name="Davila M.L.D."/>
            <person name="Davy-Carroll L.D."/>
            <person name="Denson S.D."/>
            <person name="Dinh H.D."/>
            <person name="Fernandez S.F."/>
            <person name="Fernando P.F."/>
            <person name="Forbes L.F."/>
            <person name="Francis C.F."/>
            <person name="Francisco L.F."/>
            <person name="Fu Q.F."/>
            <person name="Garcia-Iii R.G."/>
            <person name="Garrett T.G."/>
            <person name="Gross S.G."/>
            <person name="Gubbala S.G."/>
            <person name="Hirani K.H."/>
            <person name="Hogues M.H."/>
            <person name="Hollins B.H."/>
            <person name="Jackson L.J."/>
            <person name="Javaid M.J."/>
            <person name="Jhangiani S.J."/>
            <person name="Johnson A.J."/>
            <person name="Johnson B.J."/>
            <person name="Jones J.J."/>
            <person name="Joshi V.J."/>
            <person name="Kalu J.K."/>
            <person name="Khan N.K."/>
            <person name="Korchina V.K."/>
            <person name="Kovar C.K."/>
            <person name="Lago L.L."/>
            <person name="Lara F.L."/>
            <person name="Le T.-K.L."/>
            <person name="Lee S.L."/>
            <person name="Legall-Iii F.L."/>
            <person name="Lemon S.L."/>
            <person name="Liu J.L."/>
            <person name="Liu Y.-S.L."/>
            <person name="Liyanage D.L."/>
            <person name="Lopez J.L."/>
            <person name="Lorensuhewa L.L."/>
            <person name="Mata R.M."/>
            <person name="Mathew T.M."/>
            <person name="Mercado C.M."/>
            <person name="Mercado I.M."/>
            <person name="Morales K.M."/>
            <person name="Morgan M.M."/>
            <person name="Munidasa M.M."/>
            <person name="Ngo D.N."/>
            <person name="Nguyen L.N."/>
            <person name="Nguyen T.N."/>
            <person name="Nguyen N.N."/>
            <person name="Obregon M.O."/>
            <person name="Okwuonu G.O."/>
            <person name="Ongeri F.O."/>
            <person name="Onwere C.O."/>
            <person name="Osifeso I.O."/>
            <person name="Parra A.P."/>
            <person name="Patil S.P."/>
            <person name="Perez A.P."/>
            <person name="Perez Y.P."/>
            <person name="Pham C.P."/>
            <person name="Pu L.-L.P."/>
            <person name="Puazo M.P."/>
            <person name="Quiroz J.Q."/>
            <person name="Rouhana J.R."/>
            <person name="Ruiz M.R."/>
            <person name="Ruiz S.-J.R."/>
            <person name="Saada N.S."/>
            <person name="Santibanez J.S."/>
            <person name="Scheel M.S."/>
            <person name="Schneider B.S."/>
            <person name="Simmons D.S."/>
            <person name="Sisson I.S."/>
            <person name="Tang L.-Y.T."/>
            <person name="Thornton R.T."/>
            <person name="Tisius J.T."/>
            <person name="Toledanes G.T."/>
            <person name="Trejos Z.T."/>
            <person name="Usmani K.U."/>
            <person name="Varghese R.V."/>
            <person name="Vattathil S.V."/>
            <person name="Vee V.V."/>
            <person name="Walker D.W."/>
            <person name="Weissenberger G.W."/>
            <person name="White C.W."/>
            <person name="Williams A.W."/>
            <person name="Woodworth J.W."/>
            <person name="Wright R.W."/>
            <person name="Zhu Y.Z."/>
            <person name="Han Y.H."/>
            <person name="Newsham I.N."/>
            <person name="Nazareth L.N."/>
            <person name="Worley K.W."/>
            <person name="Muzny D.M."/>
            <person name="Rogers J.R."/>
            <person name="Gibbs R.G."/>
        </authorList>
    </citation>
    <scope>NUCLEOTIDE SEQUENCE [LARGE SCALE GENOMIC DNA]</scope>
</reference>
<comment type="similarity">
    <text evidence="3">Belongs to the tumor necrosis factor family.</text>
</comment>
<keyword evidence="9" id="KW-0325">Glycoprotein</keyword>
<evidence type="ECO:0000256" key="9">
    <source>
        <dbReference type="ARBA" id="ARBA00023180"/>
    </source>
</evidence>
<dbReference type="GO" id="GO:0006955">
    <property type="term" value="P:immune response"/>
    <property type="evidence" value="ECO:0007669"/>
    <property type="project" value="InterPro"/>
</dbReference>
<evidence type="ECO:0000256" key="6">
    <source>
        <dbReference type="ARBA" id="ARBA00022968"/>
    </source>
</evidence>
<evidence type="ECO:0000313" key="15">
    <source>
        <dbReference type="Ensembl" id="ENSPANP00000055921.1"/>
    </source>
</evidence>
<dbReference type="Ensembl" id="ENSPANT00000077309.1">
    <property type="protein sequence ID" value="ENSPANP00000055921.1"/>
    <property type="gene ID" value="ENSPANG00000019731.3"/>
</dbReference>
<evidence type="ECO:0000256" key="8">
    <source>
        <dbReference type="ARBA" id="ARBA00023136"/>
    </source>
</evidence>
<dbReference type="InterPro" id="IPR000073">
    <property type="entry name" value="AB_hydrolase_1"/>
</dbReference>
<reference evidence="15" key="2">
    <citation type="submission" date="2025-08" db="UniProtKB">
        <authorList>
            <consortium name="Ensembl"/>
        </authorList>
    </citation>
    <scope>IDENTIFICATION</scope>
</reference>
<dbReference type="SUPFAM" id="SSF49842">
    <property type="entry name" value="TNF-like"/>
    <property type="match status" value="1"/>
</dbReference>
<dbReference type="GO" id="GO:0016020">
    <property type="term" value="C:membrane"/>
    <property type="evidence" value="ECO:0007669"/>
    <property type="project" value="UniProtKB-SubCell"/>
</dbReference>
<evidence type="ECO:0000256" key="2">
    <source>
        <dbReference type="ARBA" id="ARBA00006584"/>
    </source>
</evidence>
<evidence type="ECO:0000256" key="4">
    <source>
        <dbReference type="ARBA" id="ARBA00022692"/>
    </source>
</evidence>
<evidence type="ECO:0000256" key="11">
    <source>
        <dbReference type="ARBA" id="ARBA00042701"/>
    </source>
</evidence>
<dbReference type="GO" id="GO:0005164">
    <property type="term" value="F:tumor necrosis factor receptor binding"/>
    <property type="evidence" value="ECO:0007669"/>
    <property type="project" value="InterPro"/>
</dbReference>
<name>A0A8I5R1F7_PAPAN</name>
<evidence type="ECO:0000256" key="3">
    <source>
        <dbReference type="ARBA" id="ARBA00008670"/>
    </source>
</evidence>
<dbReference type="SUPFAM" id="SSF53474">
    <property type="entry name" value="alpha/beta-Hydrolases"/>
    <property type="match status" value="1"/>
</dbReference>
<evidence type="ECO:0000256" key="1">
    <source>
        <dbReference type="ARBA" id="ARBA00004606"/>
    </source>
</evidence>
<sequence length="569" mass="63709">MEKSWMLWNFVERWLIALASWSWALCRISLLPLIVTFHLYGGIILLLLIFISIAGILYKFQDVLLYFPEQPSSSRLYVPMPTGIPHENIFIRTKDGIRLNLILIRYTGDNSPYSPTIIYFHGNAGNIGHRLPNALLMLVNLKVNLLLVDYRGYGKSEGEASEEGLYLDSEAVLDYVMTRPDLDKTKIFLFGRSLGGAVAIHLASENSHRISAIMVENTFLSIPHMASTLFSFFPMRYLPLWCYKNKFLSYRKISQCRMPSLFISGLSDQLIPPVMMKQLYELSPSRTKRLAIFPDGTHNDTWQCQGYFTALEQFIKEVVKSHSPEEMAKTSSNKESPSVRSSRDGKLLAAALLLALLSCCLTVVSFYQVAALQGDLASLRAELQGHHAEKLPARARAPKAGLGEAPAVTAGLKIFEPPAPGEGNSSQSSRNKRAIQGAEETVIQDCLQLIADSETPTIQKGSYTFVPWLLSFKRGSALEEKENKILVKETGYFFIYGQVLYTDKTYAMGHLIQRKKVHVFGDELSLVTLFRCIQNMPETLPNNSCYSAGIAKLEEGDGDVTFFGALKLL</sequence>
<dbReference type="InterPro" id="IPR029058">
    <property type="entry name" value="AB_hydrolase_fold"/>
</dbReference>
<dbReference type="Gene3D" id="2.60.120.40">
    <property type="match status" value="1"/>
</dbReference>
<dbReference type="PROSITE" id="PS50049">
    <property type="entry name" value="THD_2"/>
    <property type="match status" value="1"/>
</dbReference>
<keyword evidence="4 13" id="KW-0812">Transmembrane</keyword>
<evidence type="ECO:0000256" key="7">
    <source>
        <dbReference type="ARBA" id="ARBA00022989"/>
    </source>
</evidence>
<keyword evidence="8 13" id="KW-0472">Membrane</keyword>
<feature type="transmembrane region" description="Helical" evidence="13">
    <location>
        <begin position="347"/>
        <end position="370"/>
    </location>
</feature>
<accession>A0A8I5R1F7</accession>
<evidence type="ECO:0000313" key="16">
    <source>
        <dbReference type="Proteomes" id="UP000028761"/>
    </source>
</evidence>
<evidence type="ECO:0000256" key="12">
    <source>
        <dbReference type="SAM" id="MobiDB-lite"/>
    </source>
</evidence>
<dbReference type="InterPro" id="IPR008983">
    <property type="entry name" value="Tumour_necrosis_fac-like_dom"/>
</dbReference>
<dbReference type="Gene3D" id="3.40.50.1820">
    <property type="entry name" value="alpha/beta hydrolase"/>
    <property type="match status" value="1"/>
</dbReference>
<evidence type="ECO:0000256" key="5">
    <source>
        <dbReference type="ARBA" id="ARBA00022801"/>
    </source>
</evidence>
<dbReference type="FunFam" id="3.40.50.1820:FF:000058">
    <property type="entry name" value="Alpha/beta hydrolase domain-containing protein 13"/>
    <property type="match status" value="1"/>
</dbReference>
<reference evidence="15" key="3">
    <citation type="submission" date="2025-09" db="UniProtKB">
        <authorList>
            <consortium name="Ensembl"/>
        </authorList>
    </citation>
    <scope>IDENTIFICATION</scope>
</reference>
<dbReference type="Pfam" id="PF00561">
    <property type="entry name" value="Abhydrolase_1"/>
    <property type="match status" value="1"/>
</dbReference>
<feature type="region of interest" description="Disordered" evidence="12">
    <location>
        <begin position="415"/>
        <end position="434"/>
    </location>
</feature>
<dbReference type="GO" id="GO:0008474">
    <property type="term" value="F:palmitoyl-(protein) hydrolase activity"/>
    <property type="evidence" value="ECO:0007669"/>
    <property type="project" value="TreeGrafter"/>
</dbReference>
<dbReference type="Proteomes" id="UP000028761">
    <property type="component" value="Chromosome 15"/>
</dbReference>
<dbReference type="PANTHER" id="PTHR12277:SF81">
    <property type="entry name" value="PROTEIN ABHD13"/>
    <property type="match status" value="1"/>
</dbReference>
<evidence type="ECO:0000256" key="13">
    <source>
        <dbReference type="SAM" id="Phobius"/>
    </source>
</evidence>
<organism evidence="15 16">
    <name type="scientific">Papio anubis</name>
    <name type="common">Olive baboon</name>
    <dbReference type="NCBI Taxonomy" id="9555"/>
    <lineage>
        <taxon>Eukaryota</taxon>
        <taxon>Metazoa</taxon>
        <taxon>Chordata</taxon>
        <taxon>Craniata</taxon>
        <taxon>Vertebrata</taxon>
        <taxon>Euteleostomi</taxon>
        <taxon>Mammalia</taxon>
        <taxon>Eutheria</taxon>
        <taxon>Euarchontoglires</taxon>
        <taxon>Primates</taxon>
        <taxon>Haplorrhini</taxon>
        <taxon>Catarrhini</taxon>
        <taxon>Cercopithecidae</taxon>
        <taxon>Cercopithecinae</taxon>
        <taxon>Papio</taxon>
    </lineage>
</organism>
<dbReference type="GeneTree" id="ENSGT00940000157536"/>
<comment type="subcellular location">
    <subcellularLocation>
        <location evidence="1">Membrane</location>
        <topology evidence="1">Single-pass type II membrane protein</topology>
    </subcellularLocation>
</comment>
<keyword evidence="16" id="KW-1185">Reference proteome</keyword>
<dbReference type="AlphaFoldDB" id="A0A8I5R1F7"/>
<protein>
    <recommendedName>
        <fullName evidence="10">Protein ABHD13</fullName>
    </recommendedName>
    <alternativeName>
        <fullName evidence="11">Alpha/beta hydrolase domain-containing protein 13</fullName>
    </alternativeName>
</protein>
<comment type="similarity">
    <text evidence="2">Belongs to the serine esterase family.</text>
</comment>
<feature type="domain" description="THD" evidence="14">
    <location>
        <begin position="445"/>
        <end position="569"/>
    </location>
</feature>
<evidence type="ECO:0000256" key="10">
    <source>
        <dbReference type="ARBA" id="ARBA00040125"/>
    </source>
</evidence>